<proteinExistence type="predicted"/>
<sequence>MFLVPPTNDKNLAFWLPETIVTDLCRLSEPSFSRNPLPLSPSPHRRAVLSLIFVVSLVLEKSSSSLIEQARHSHALLAGEIRRNEVTPQAACVRR</sequence>
<evidence type="ECO:0000313" key="1">
    <source>
        <dbReference type="EMBL" id="CAA7058056.1"/>
    </source>
</evidence>
<protein>
    <submittedName>
        <fullName evidence="1">Uncharacterized protein</fullName>
    </submittedName>
</protein>
<name>A0A6D2LE30_9BRAS</name>
<accession>A0A6D2LE30</accession>
<gene>
    <name evidence="1" type="ORF">MERR_LOCUS45292</name>
</gene>
<organism evidence="1 2">
    <name type="scientific">Microthlaspi erraticum</name>
    <dbReference type="NCBI Taxonomy" id="1685480"/>
    <lineage>
        <taxon>Eukaryota</taxon>
        <taxon>Viridiplantae</taxon>
        <taxon>Streptophyta</taxon>
        <taxon>Embryophyta</taxon>
        <taxon>Tracheophyta</taxon>
        <taxon>Spermatophyta</taxon>
        <taxon>Magnoliopsida</taxon>
        <taxon>eudicotyledons</taxon>
        <taxon>Gunneridae</taxon>
        <taxon>Pentapetalae</taxon>
        <taxon>rosids</taxon>
        <taxon>malvids</taxon>
        <taxon>Brassicales</taxon>
        <taxon>Brassicaceae</taxon>
        <taxon>Coluteocarpeae</taxon>
        <taxon>Microthlaspi</taxon>
    </lineage>
</organism>
<dbReference type="EMBL" id="CACVBM020001718">
    <property type="protein sequence ID" value="CAA7058056.1"/>
    <property type="molecule type" value="Genomic_DNA"/>
</dbReference>
<evidence type="ECO:0000313" key="2">
    <source>
        <dbReference type="Proteomes" id="UP000467841"/>
    </source>
</evidence>
<dbReference type="AlphaFoldDB" id="A0A6D2LE30"/>
<keyword evidence="2" id="KW-1185">Reference proteome</keyword>
<comment type="caution">
    <text evidence="1">The sequence shown here is derived from an EMBL/GenBank/DDBJ whole genome shotgun (WGS) entry which is preliminary data.</text>
</comment>
<reference evidence="1" key="1">
    <citation type="submission" date="2020-01" db="EMBL/GenBank/DDBJ databases">
        <authorList>
            <person name="Mishra B."/>
        </authorList>
    </citation>
    <scope>NUCLEOTIDE SEQUENCE [LARGE SCALE GENOMIC DNA]</scope>
</reference>
<dbReference type="Proteomes" id="UP000467841">
    <property type="component" value="Unassembled WGS sequence"/>
</dbReference>